<dbReference type="InterPro" id="IPR017896">
    <property type="entry name" value="4Fe4S_Fe-S-bd"/>
</dbReference>
<dbReference type="InterPro" id="IPR017900">
    <property type="entry name" value="4Fe4S_Fe_S_CS"/>
</dbReference>
<feature type="domain" description="4Fe-4S ferredoxin-type" evidence="10">
    <location>
        <begin position="66"/>
        <end position="96"/>
    </location>
</feature>
<dbReference type="PANTHER" id="PTHR43082">
    <property type="entry name" value="FERREDOXIN-LIKE"/>
    <property type="match status" value="1"/>
</dbReference>
<evidence type="ECO:0000256" key="2">
    <source>
        <dbReference type="ARBA" id="ARBA00009192"/>
    </source>
</evidence>
<evidence type="ECO:0000256" key="7">
    <source>
        <dbReference type="ARBA" id="ARBA00023004"/>
    </source>
</evidence>
<reference evidence="11 12" key="1">
    <citation type="submission" date="2017-06" db="EMBL/GenBank/DDBJ databases">
        <title>Novel microbial phyla capable of carbon fixation and sulfur reduction in deep-sea sediments.</title>
        <authorList>
            <person name="Huang J."/>
            <person name="Baker B."/>
            <person name="Wang Y."/>
        </authorList>
    </citation>
    <scope>NUCLEOTIDE SEQUENCE [LARGE SCALE GENOMIC DNA]</scope>
    <source>
        <strain evidence="11">B3_LCP</strain>
    </source>
</reference>
<protein>
    <recommendedName>
        <fullName evidence="3">Ferredoxin-like protein</fullName>
    </recommendedName>
</protein>
<dbReference type="InterPro" id="IPR007859">
    <property type="entry name" value="ETF-QO/FixX_C"/>
</dbReference>
<proteinExistence type="predicted"/>
<dbReference type="PROSITE" id="PS00198">
    <property type="entry name" value="4FE4S_FER_1"/>
    <property type="match status" value="1"/>
</dbReference>
<comment type="function">
    <text evidence="1">Could be a 3Fe-4S cluster-containing protein.</text>
</comment>
<keyword evidence="8" id="KW-0411">Iron-sulfur</keyword>
<name>A0A532UVQ8_UNCL8</name>
<dbReference type="Gene3D" id="3.30.70.20">
    <property type="match status" value="1"/>
</dbReference>
<keyword evidence="6" id="KW-0249">Electron transport</keyword>
<evidence type="ECO:0000256" key="3">
    <source>
        <dbReference type="ARBA" id="ARBA00020378"/>
    </source>
</evidence>
<keyword evidence="4" id="KW-0813">Transport</keyword>
<comment type="similarity">
    <text evidence="2">To ferredoxins from P.putida and C.tartarivorum, ferredoxin I from A.vinelandii, ferredoxin II from D.desulfuricans.</text>
</comment>
<dbReference type="Pfam" id="PF05187">
    <property type="entry name" value="Fer4_ETF_QO"/>
    <property type="match status" value="1"/>
</dbReference>
<evidence type="ECO:0000256" key="6">
    <source>
        <dbReference type="ARBA" id="ARBA00022982"/>
    </source>
</evidence>
<organism evidence="11 12">
    <name type="scientific">candidate division LCP-89 bacterium B3_LCP</name>
    <dbReference type="NCBI Taxonomy" id="2012998"/>
    <lineage>
        <taxon>Bacteria</taxon>
        <taxon>Pseudomonadati</taxon>
        <taxon>Bacteria division LCP-89</taxon>
    </lineage>
</organism>
<evidence type="ECO:0000313" key="11">
    <source>
        <dbReference type="EMBL" id="TKJ39029.1"/>
    </source>
</evidence>
<keyword evidence="5" id="KW-0479">Metal-binding</keyword>
<evidence type="ECO:0000256" key="8">
    <source>
        <dbReference type="ARBA" id="ARBA00023014"/>
    </source>
</evidence>
<dbReference type="EMBL" id="NJBN01000008">
    <property type="protein sequence ID" value="TKJ39029.1"/>
    <property type="molecule type" value="Genomic_DNA"/>
</dbReference>
<comment type="caution">
    <text evidence="11">The sequence shown here is derived from an EMBL/GenBank/DDBJ whole genome shotgun (WGS) entry which is preliminary data.</text>
</comment>
<sequence>MSDDQVVPTENSPLKETIEDKLFLVKYKPDKDSHIEVDQEKFKADTLKAVLFICPAKVYELNEETGECMVAFENCLECGTCYVSCPEYVVWKYPRGGFGVQYRFG</sequence>
<evidence type="ECO:0000259" key="10">
    <source>
        <dbReference type="PROSITE" id="PS51379"/>
    </source>
</evidence>
<evidence type="ECO:0000313" key="12">
    <source>
        <dbReference type="Proteomes" id="UP000319619"/>
    </source>
</evidence>
<evidence type="ECO:0000256" key="1">
    <source>
        <dbReference type="ARBA" id="ARBA00003208"/>
    </source>
</evidence>
<dbReference type="PIRSF" id="PIRSF036548">
    <property type="entry name" value="Fdx_FixX"/>
    <property type="match status" value="1"/>
</dbReference>
<accession>A0A532UVQ8</accession>
<dbReference type="PANTHER" id="PTHR43082:SF3">
    <property type="entry name" value="FERREDOXIN-LIKE PROTEIN YDIT"/>
    <property type="match status" value="1"/>
</dbReference>
<dbReference type="GO" id="GO:0051536">
    <property type="term" value="F:iron-sulfur cluster binding"/>
    <property type="evidence" value="ECO:0007669"/>
    <property type="project" value="UniProtKB-KW"/>
</dbReference>
<dbReference type="SUPFAM" id="SSF54862">
    <property type="entry name" value="4Fe-4S ferredoxins"/>
    <property type="match status" value="1"/>
</dbReference>
<dbReference type="GO" id="GO:0005506">
    <property type="term" value="F:iron ion binding"/>
    <property type="evidence" value="ECO:0007669"/>
    <property type="project" value="InterPro"/>
</dbReference>
<gene>
    <name evidence="11" type="ORF">CEE37_11430</name>
</gene>
<keyword evidence="7" id="KW-0408">Iron</keyword>
<dbReference type="PROSITE" id="PS51379">
    <property type="entry name" value="4FE4S_FER_2"/>
    <property type="match status" value="1"/>
</dbReference>
<evidence type="ECO:0000256" key="4">
    <source>
        <dbReference type="ARBA" id="ARBA00022448"/>
    </source>
</evidence>
<dbReference type="InterPro" id="IPR012206">
    <property type="entry name" value="Fd_FixX"/>
</dbReference>
<evidence type="ECO:0000256" key="9">
    <source>
        <dbReference type="ARBA" id="ARBA00023231"/>
    </source>
</evidence>
<dbReference type="Proteomes" id="UP000319619">
    <property type="component" value="Unassembled WGS sequence"/>
</dbReference>
<evidence type="ECO:0000256" key="5">
    <source>
        <dbReference type="ARBA" id="ARBA00022723"/>
    </source>
</evidence>
<dbReference type="AlphaFoldDB" id="A0A532UVQ8"/>
<keyword evidence="9" id="KW-0535">Nitrogen fixation</keyword>